<dbReference type="PANTHER" id="PTHR24123">
    <property type="entry name" value="ANKYRIN REPEAT-CONTAINING"/>
    <property type="match status" value="1"/>
</dbReference>
<dbReference type="Proteomes" id="UP001412239">
    <property type="component" value="Unassembled WGS sequence"/>
</dbReference>
<dbReference type="InterPro" id="IPR002110">
    <property type="entry name" value="Ankyrin_rpt"/>
</dbReference>
<dbReference type="PRINTS" id="PR01415">
    <property type="entry name" value="ANKYRIN"/>
</dbReference>
<keyword evidence="2 3" id="KW-0040">ANK repeat</keyword>
<keyword evidence="1" id="KW-0677">Repeat</keyword>
<dbReference type="EMBL" id="LN890950">
    <property type="protein sequence ID" value="CUS15126.1"/>
    <property type="molecule type" value="Genomic_DNA"/>
</dbReference>
<feature type="region of interest" description="Disordered" evidence="4">
    <location>
        <begin position="177"/>
        <end position="207"/>
    </location>
</feature>
<dbReference type="InterPro" id="IPR036770">
    <property type="entry name" value="Ankyrin_rpt-contain_sf"/>
</dbReference>
<accession>A0A292Q5Q9</accession>
<dbReference type="PROSITE" id="PS50088">
    <property type="entry name" value="ANK_REPEAT"/>
    <property type="match status" value="6"/>
</dbReference>
<name>A0A292Q5Q9_9PEZI</name>
<feature type="repeat" description="ANK" evidence="3">
    <location>
        <begin position="370"/>
        <end position="402"/>
    </location>
</feature>
<feature type="repeat" description="ANK" evidence="3">
    <location>
        <begin position="404"/>
        <end position="436"/>
    </location>
</feature>
<feature type="compositionally biased region" description="Basic residues" evidence="4">
    <location>
        <begin position="337"/>
        <end position="346"/>
    </location>
</feature>
<feature type="repeat" description="ANK" evidence="3">
    <location>
        <begin position="472"/>
        <end position="493"/>
    </location>
</feature>
<keyword evidence="6" id="KW-1185">Reference proteome</keyword>
<feature type="repeat" description="ANK" evidence="3">
    <location>
        <begin position="149"/>
        <end position="175"/>
    </location>
</feature>
<feature type="compositionally biased region" description="Basic and acidic residues" evidence="4">
    <location>
        <begin position="284"/>
        <end position="303"/>
    </location>
</feature>
<feature type="compositionally biased region" description="Basic and acidic residues" evidence="4">
    <location>
        <begin position="347"/>
        <end position="357"/>
    </location>
</feature>
<dbReference type="SUPFAM" id="SSF48403">
    <property type="entry name" value="Ankyrin repeat"/>
    <property type="match status" value="2"/>
</dbReference>
<reference evidence="5" key="1">
    <citation type="submission" date="2015-10" db="EMBL/GenBank/DDBJ databases">
        <authorList>
            <person name="Regsiter A."/>
            <person name="william w."/>
        </authorList>
    </citation>
    <scope>NUCLEOTIDE SEQUENCE</scope>
    <source>
        <strain evidence="5">Montdore</strain>
    </source>
</reference>
<evidence type="ECO:0000256" key="3">
    <source>
        <dbReference type="PROSITE-ProRule" id="PRU00023"/>
    </source>
</evidence>
<dbReference type="Pfam" id="PF12796">
    <property type="entry name" value="Ank_2"/>
    <property type="match status" value="3"/>
</dbReference>
<dbReference type="PROSITE" id="PS50297">
    <property type="entry name" value="ANK_REP_REGION"/>
    <property type="match status" value="6"/>
</dbReference>
<evidence type="ECO:0000313" key="6">
    <source>
        <dbReference type="Proteomes" id="UP001412239"/>
    </source>
</evidence>
<organism evidence="5 6">
    <name type="scientific">Tuber aestivum</name>
    <name type="common">summer truffle</name>
    <dbReference type="NCBI Taxonomy" id="59557"/>
    <lineage>
        <taxon>Eukaryota</taxon>
        <taxon>Fungi</taxon>
        <taxon>Dikarya</taxon>
        <taxon>Ascomycota</taxon>
        <taxon>Pezizomycotina</taxon>
        <taxon>Pezizomycetes</taxon>
        <taxon>Pezizales</taxon>
        <taxon>Tuberaceae</taxon>
        <taxon>Tuber</taxon>
    </lineage>
</organism>
<dbReference type="SMART" id="SM00248">
    <property type="entry name" value="ANK"/>
    <property type="match status" value="8"/>
</dbReference>
<dbReference type="Pfam" id="PF13637">
    <property type="entry name" value="Ank_4"/>
    <property type="match status" value="1"/>
</dbReference>
<feature type="region of interest" description="Disordered" evidence="4">
    <location>
        <begin position="281"/>
        <end position="357"/>
    </location>
</feature>
<evidence type="ECO:0000256" key="2">
    <source>
        <dbReference type="ARBA" id="ARBA00023043"/>
    </source>
</evidence>
<feature type="region of interest" description="Disordered" evidence="4">
    <location>
        <begin position="1"/>
        <end position="23"/>
    </location>
</feature>
<dbReference type="PANTHER" id="PTHR24123:SF33">
    <property type="entry name" value="PROTEIN HOS4"/>
    <property type="match status" value="1"/>
</dbReference>
<evidence type="ECO:0000256" key="4">
    <source>
        <dbReference type="SAM" id="MobiDB-lite"/>
    </source>
</evidence>
<dbReference type="InterPro" id="IPR051165">
    <property type="entry name" value="Multifunctional_ANK_Repeat"/>
</dbReference>
<dbReference type="AlphaFoldDB" id="A0A292Q5Q9"/>
<protein>
    <submittedName>
        <fullName evidence="5">Uncharacterized protein</fullName>
    </submittedName>
</protein>
<proteinExistence type="predicted"/>
<sequence>MNHKPDSFPCHLEHSSSSGLSGDTLLNGEKQCGINGDGAGNNHANNTFESNNHNNNHDYSYKVSGNTYHFNFSTQPLPTIHEISRTLSESLKISQVGYQAKRGRGGMPALHYAADIGDETEVERILKSWSVESIASKRMRNLCEKDKPHGMTPLHYAAKRGNETITRLILSYHAERARSEFNSRRRQKGKQPPKNVPGATPPIKPEDAVKSFLASKSKEHGMDALHFAAAGGHDNVAKALLGEGADIMAKCSWDGMNSMHYAALFGHVNILSLLKSYLDSQEDTTDKPDSRKRKEDKNKDPHKPPIGKNPPLPPHEEDAANSMPDAQQMDWTIVQSKKARKRRHLKPNREDNPEQKAVLKDMLETKSKKSGMTPLHFAASSGRNAAVRFLIECGASVEAKCNWNKRAPIHYAANYGHSTTAKLLYDHNADINVVCGREGMAPLHHAARMGHEVVVKFLCENGADFSFGCRWWNMTPLHYAAKHGHEVVVRMLVLYHHPSTPFRDGHERTASQYAEYNGNESMRHFLNHYYKG</sequence>
<dbReference type="Gene3D" id="1.25.40.20">
    <property type="entry name" value="Ankyrin repeat-containing domain"/>
    <property type="match status" value="4"/>
</dbReference>
<feature type="repeat" description="ANK" evidence="3">
    <location>
        <begin position="438"/>
        <end position="470"/>
    </location>
</feature>
<feature type="compositionally biased region" description="Basic and acidic residues" evidence="4">
    <location>
        <begin position="1"/>
        <end position="14"/>
    </location>
</feature>
<feature type="repeat" description="ANK" evidence="3">
    <location>
        <begin position="220"/>
        <end position="252"/>
    </location>
</feature>
<gene>
    <name evidence="5" type="ORF">GSTUAT00000746001</name>
</gene>
<evidence type="ECO:0000256" key="1">
    <source>
        <dbReference type="ARBA" id="ARBA00022737"/>
    </source>
</evidence>
<evidence type="ECO:0000313" key="5">
    <source>
        <dbReference type="EMBL" id="CUS15126.1"/>
    </source>
</evidence>